<dbReference type="CDD" id="cd06163">
    <property type="entry name" value="S2P-M50_PDZ_RseP-like"/>
    <property type="match status" value="1"/>
</dbReference>
<evidence type="ECO:0000256" key="5">
    <source>
        <dbReference type="ARBA" id="ARBA00022692"/>
    </source>
</evidence>
<dbReference type="InterPro" id="IPR008915">
    <property type="entry name" value="Peptidase_M50"/>
</dbReference>
<proteinExistence type="inferred from homology"/>
<dbReference type="InterPro" id="IPR001478">
    <property type="entry name" value="PDZ"/>
</dbReference>
<feature type="transmembrane region" description="Helical" evidence="11">
    <location>
        <begin position="342"/>
        <end position="362"/>
    </location>
</feature>
<evidence type="ECO:0000256" key="7">
    <source>
        <dbReference type="ARBA" id="ARBA00022833"/>
    </source>
</evidence>
<dbReference type="Pfam" id="PF17820">
    <property type="entry name" value="PDZ_6"/>
    <property type="match status" value="1"/>
</dbReference>
<name>A0ABW2ATT6_9MICO</name>
<evidence type="ECO:0000256" key="11">
    <source>
        <dbReference type="SAM" id="Phobius"/>
    </source>
</evidence>
<evidence type="ECO:0000313" key="13">
    <source>
        <dbReference type="EMBL" id="MFC6714527.1"/>
    </source>
</evidence>
<dbReference type="PROSITE" id="PS50106">
    <property type="entry name" value="PDZ"/>
    <property type="match status" value="1"/>
</dbReference>
<reference evidence="14" key="1">
    <citation type="journal article" date="2019" name="Int. J. Syst. Evol. Microbiol.">
        <title>The Global Catalogue of Microorganisms (GCM) 10K type strain sequencing project: providing services to taxonomists for standard genome sequencing and annotation.</title>
        <authorList>
            <consortium name="The Broad Institute Genomics Platform"/>
            <consortium name="The Broad Institute Genome Sequencing Center for Infectious Disease"/>
            <person name="Wu L."/>
            <person name="Ma J."/>
        </authorList>
    </citation>
    <scope>NUCLEOTIDE SEQUENCE [LARGE SCALE GENOMIC DNA]</scope>
    <source>
        <strain evidence="14">NBRC 106593</strain>
    </source>
</reference>
<feature type="transmembrane region" description="Helical" evidence="11">
    <location>
        <begin position="404"/>
        <end position="422"/>
    </location>
</feature>
<dbReference type="InterPro" id="IPR004387">
    <property type="entry name" value="Pept_M50_Zn"/>
</dbReference>
<accession>A0ABW2ATT6</accession>
<dbReference type="InterPro" id="IPR036034">
    <property type="entry name" value="PDZ_sf"/>
</dbReference>
<evidence type="ECO:0000256" key="3">
    <source>
        <dbReference type="ARBA" id="ARBA00007931"/>
    </source>
</evidence>
<comment type="caution">
    <text evidence="13">The sequence shown here is derived from an EMBL/GenBank/DDBJ whole genome shotgun (WGS) entry which is preliminary data.</text>
</comment>
<keyword evidence="8 11" id="KW-1133">Transmembrane helix</keyword>
<evidence type="ECO:0000259" key="12">
    <source>
        <dbReference type="PROSITE" id="PS50106"/>
    </source>
</evidence>
<dbReference type="InterPro" id="IPR041489">
    <property type="entry name" value="PDZ_6"/>
</dbReference>
<keyword evidence="7" id="KW-0862">Zinc</keyword>
<evidence type="ECO:0000256" key="2">
    <source>
        <dbReference type="ARBA" id="ARBA00004141"/>
    </source>
</evidence>
<dbReference type="Gene3D" id="2.30.42.10">
    <property type="match status" value="1"/>
</dbReference>
<evidence type="ECO:0000256" key="6">
    <source>
        <dbReference type="ARBA" id="ARBA00022801"/>
    </source>
</evidence>
<keyword evidence="10 11" id="KW-0472">Membrane</keyword>
<sequence>MPDVLFVVGVLLIALGVALSIALHEIGHLVPAKKFGVKVTQYMVGFGPTVWSRTRGETEYGIKAIPLGGYIRMIGMFPPKPGHRAANASTGRFSQLVDQMRDEAQAEVSEADDQRAFYRLKTWQKVTVMFGGPFMNLVIASVLMLIILVGIGTPKITGTVLGTIAPCTSNACSPAAKAGLKDGDKVVSVNGVAVTTPTQVTQQIRPHAGETVPIVVRRDGQEVTLNVTPQEGTLAKLDADGNPVTDANGKAVTEKTGMVGASLASTHVYVRQPVSEVPGVIGNGLKQTASVFLKLPQKMAGVFQAAFSGQQRDQDSPVSVVGVGRLGGDVAGDSHVALLDKVVMLLSLLAGLNLALFVFNLVPLLPLDGGHIAGALWEGVKRRIARLRGQTGEVYVDVAKGLPVAYAVALVLIGMSALLMYADIVNPVKF</sequence>
<dbReference type="Proteomes" id="UP001596356">
    <property type="component" value="Unassembled WGS sequence"/>
</dbReference>
<evidence type="ECO:0000256" key="8">
    <source>
        <dbReference type="ARBA" id="ARBA00022989"/>
    </source>
</evidence>
<evidence type="ECO:0000256" key="1">
    <source>
        <dbReference type="ARBA" id="ARBA00001947"/>
    </source>
</evidence>
<feature type="domain" description="PDZ" evidence="12">
    <location>
        <begin position="173"/>
        <end position="231"/>
    </location>
</feature>
<dbReference type="EMBL" id="JBHSWJ010000002">
    <property type="protein sequence ID" value="MFC6714527.1"/>
    <property type="molecule type" value="Genomic_DNA"/>
</dbReference>
<protein>
    <submittedName>
        <fullName evidence="13">M50 family metallopeptidase</fullName>
    </submittedName>
</protein>
<keyword evidence="4" id="KW-0645">Protease</keyword>
<keyword evidence="5 11" id="KW-0812">Transmembrane</keyword>
<evidence type="ECO:0000313" key="14">
    <source>
        <dbReference type="Proteomes" id="UP001596356"/>
    </source>
</evidence>
<organism evidence="13 14">
    <name type="scientific">Branchiibius cervicis</name>
    <dbReference type="NCBI Taxonomy" id="908252"/>
    <lineage>
        <taxon>Bacteria</taxon>
        <taxon>Bacillati</taxon>
        <taxon>Actinomycetota</taxon>
        <taxon>Actinomycetes</taxon>
        <taxon>Micrococcales</taxon>
        <taxon>Dermacoccaceae</taxon>
        <taxon>Branchiibius</taxon>
    </lineage>
</organism>
<keyword evidence="9" id="KW-0482">Metalloprotease</keyword>
<dbReference type="PANTHER" id="PTHR42837:SF2">
    <property type="entry name" value="MEMBRANE METALLOPROTEASE ARASP2, CHLOROPLASTIC-RELATED"/>
    <property type="match status" value="1"/>
</dbReference>
<keyword evidence="14" id="KW-1185">Reference proteome</keyword>
<evidence type="ECO:0000256" key="9">
    <source>
        <dbReference type="ARBA" id="ARBA00023049"/>
    </source>
</evidence>
<evidence type="ECO:0000256" key="10">
    <source>
        <dbReference type="ARBA" id="ARBA00023136"/>
    </source>
</evidence>
<comment type="similarity">
    <text evidence="3">Belongs to the peptidase M50B family.</text>
</comment>
<keyword evidence="6" id="KW-0378">Hydrolase</keyword>
<comment type="cofactor">
    <cofactor evidence="1">
        <name>Zn(2+)</name>
        <dbReference type="ChEBI" id="CHEBI:29105"/>
    </cofactor>
</comment>
<dbReference type="RefSeq" id="WP_377823003.1">
    <property type="nucleotide sequence ID" value="NZ_JBHSWJ010000002.1"/>
</dbReference>
<feature type="transmembrane region" description="Helical" evidence="11">
    <location>
        <begin position="128"/>
        <end position="151"/>
    </location>
</feature>
<dbReference type="Pfam" id="PF02163">
    <property type="entry name" value="Peptidase_M50"/>
    <property type="match status" value="1"/>
</dbReference>
<evidence type="ECO:0000256" key="4">
    <source>
        <dbReference type="ARBA" id="ARBA00022670"/>
    </source>
</evidence>
<gene>
    <name evidence="13" type="ORF">ACFQBT_12150</name>
</gene>
<dbReference type="SMART" id="SM00228">
    <property type="entry name" value="PDZ"/>
    <property type="match status" value="1"/>
</dbReference>
<dbReference type="CDD" id="cd23081">
    <property type="entry name" value="cpPDZ_EcRseP-like"/>
    <property type="match status" value="1"/>
</dbReference>
<dbReference type="PANTHER" id="PTHR42837">
    <property type="entry name" value="REGULATOR OF SIGMA-E PROTEASE RSEP"/>
    <property type="match status" value="1"/>
</dbReference>
<comment type="subcellular location">
    <subcellularLocation>
        <location evidence="2">Membrane</location>
        <topology evidence="2">Multi-pass membrane protein</topology>
    </subcellularLocation>
</comment>
<dbReference type="SUPFAM" id="SSF50156">
    <property type="entry name" value="PDZ domain-like"/>
    <property type="match status" value="1"/>
</dbReference>